<sequence>MQNNMQVKAEGEVSRELRKLDVETERLTAEQRDIEEQKKQREGEIETFKITLLSHKNSLEQYTQALETERRNLKTAKDTLEDMRQKRDHAQTVRDVGIGLFAIPIVGWIAGKAETRILELKVKLDSVSLKRGMVADIQAKVRKADHQVGVLCGVGSCVELQTRHLILLEPVMKVMEEMISALGRITGEDLLNGEGLTGLMSHMKMNHEKFKQLAAANPNLPMIDF</sequence>
<accession>A0AAY4ET87</accession>
<dbReference type="Proteomes" id="UP000694580">
    <property type="component" value="Chromosome 1"/>
</dbReference>
<reference evidence="2" key="3">
    <citation type="submission" date="2025-09" db="UniProtKB">
        <authorList>
            <consortium name="Ensembl"/>
        </authorList>
    </citation>
    <scope>IDENTIFICATION</scope>
</reference>
<name>A0AAY4ET87_9TELE</name>
<keyword evidence="1" id="KW-0175">Coiled coil</keyword>
<feature type="coiled-coil region" evidence="1">
    <location>
        <begin position="17"/>
        <end position="93"/>
    </location>
</feature>
<organism evidence="2 3">
    <name type="scientific">Denticeps clupeoides</name>
    <name type="common">denticle herring</name>
    <dbReference type="NCBI Taxonomy" id="299321"/>
    <lineage>
        <taxon>Eukaryota</taxon>
        <taxon>Metazoa</taxon>
        <taxon>Chordata</taxon>
        <taxon>Craniata</taxon>
        <taxon>Vertebrata</taxon>
        <taxon>Euteleostomi</taxon>
        <taxon>Actinopterygii</taxon>
        <taxon>Neopterygii</taxon>
        <taxon>Teleostei</taxon>
        <taxon>Clupei</taxon>
        <taxon>Clupeiformes</taxon>
        <taxon>Denticipitoidei</taxon>
        <taxon>Denticipitidae</taxon>
        <taxon>Denticeps</taxon>
    </lineage>
</organism>
<evidence type="ECO:0000313" key="3">
    <source>
        <dbReference type="Proteomes" id="UP000694580"/>
    </source>
</evidence>
<reference evidence="2 3" key="1">
    <citation type="submission" date="2020-06" db="EMBL/GenBank/DDBJ databases">
        <authorList>
            <consortium name="Wellcome Sanger Institute Data Sharing"/>
        </authorList>
    </citation>
    <scope>NUCLEOTIDE SEQUENCE [LARGE SCALE GENOMIC DNA]</scope>
</reference>
<dbReference type="GeneTree" id="ENSGT00610000087473"/>
<evidence type="ECO:0000313" key="2">
    <source>
        <dbReference type="Ensembl" id="ENSDCDP00010060892.1"/>
    </source>
</evidence>
<reference evidence="2" key="2">
    <citation type="submission" date="2025-08" db="UniProtKB">
        <authorList>
            <consortium name="Ensembl"/>
        </authorList>
    </citation>
    <scope>IDENTIFICATION</scope>
</reference>
<keyword evidence="3" id="KW-1185">Reference proteome</keyword>
<dbReference type="Ensembl" id="ENSDCDT00010071644.1">
    <property type="protein sequence ID" value="ENSDCDP00010060892.1"/>
    <property type="gene ID" value="ENSDCDG00010033731.1"/>
</dbReference>
<dbReference type="AlphaFoldDB" id="A0AAY4ET87"/>
<protein>
    <submittedName>
        <fullName evidence="2">Uncharacterized protein</fullName>
    </submittedName>
</protein>
<evidence type="ECO:0000256" key="1">
    <source>
        <dbReference type="SAM" id="Coils"/>
    </source>
</evidence>
<proteinExistence type="predicted"/>